<name>A0A4S4G0B5_9MICO</name>
<dbReference type="Pfam" id="PF16242">
    <property type="entry name" value="Pyrid_ox_like"/>
    <property type="match status" value="1"/>
</dbReference>
<protein>
    <submittedName>
        <fullName evidence="2">Pyridoxamine 5'-phosphate oxidase</fullName>
    </submittedName>
</protein>
<dbReference type="InterPro" id="IPR052917">
    <property type="entry name" value="Stress-Dev_Protein"/>
</dbReference>
<dbReference type="PANTHER" id="PTHR34818:SF1">
    <property type="entry name" value="PROTEIN BLI-3"/>
    <property type="match status" value="1"/>
</dbReference>
<dbReference type="OrthoDB" id="1432662at2"/>
<accession>A0A4S4G0B5</accession>
<sequence length="164" mass="17758">MAETTEQNPEQRIIELARKIPISMLTTVDGEGKLVSRPMSPLEIDDVGTLWFIAERDSRDVQEITVNPNVGVTLTSGSSYVSLAGTAEIVDDSAKMHDLWNAAVEAWLPDGPDSPEATLIRVDAHSGEYWDTPGGRVATVISFVKAKVTGTRYDGGENEQVDLG</sequence>
<dbReference type="AlphaFoldDB" id="A0A4S4G0B5"/>
<organism evidence="2 3">
    <name type="scientific">Orlajensenia flava</name>
    <dbReference type="NCBI Taxonomy" id="2565934"/>
    <lineage>
        <taxon>Bacteria</taxon>
        <taxon>Bacillati</taxon>
        <taxon>Actinomycetota</taxon>
        <taxon>Actinomycetes</taxon>
        <taxon>Micrococcales</taxon>
        <taxon>Microbacteriaceae</taxon>
        <taxon>Orlajensenia</taxon>
    </lineage>
</organism>
<reference evidence="2 3" key="1">
    <citation type="submission" date="2019-04" db="EMBL/GenBank/DDBJ databases">
        <authorList>
            <person name="Jiang L."/>
        </authorList>
    </citation>
    <scope>NUCLEOTIDE SEQUENCE [LARGE SCALE GENOMIC DNA]</scope>
    <source>
        <strain evidence="2 3">YIM 131861</strain>
    </source>
</reference>
<dbReference type="RefSeq" id="WP_136421263.1">
    <property type="nucleotide sequence ID" value="NZ_OZ241748.1"/>
</dbReference>
<evidence type="ECO:0000313" key="2">
    <source>
        <dbReference type="EMBL" id="THG36081.1"/>
    </source>
</evidence>
<dbReference type="PANTHER" id="PTHR34818">
    <property type="entry name" value="PROTEIN BLI-3"/>
    <property type="match status" value="1"/>
</dbReference>
<keyword evidence="3" id="KW-1185">Reference proteome</keyword>
<gene>
    <name evidence="2" type="ORF">E6C70_00610</name>
</gene>
<dbReference type="Gene3D" id="2.30.110.10">
    <property type="entry name" value="Electron Transport, Fmn-binding Protein, Chain A"/>
    <property type="match status" value="1"/>
</dbReference>
<evidence type="ECO:0000259" key="1">
    <source>
        <dbReference type="Pfam" id="PF16242"/>
    </source>
</evidence>
<feature type="domain" description="General stress protein FMN-binding split barrel" evidence="1">
    <location>
        <begin position="10"/>
        <end position="154"/>
    </location>
</feature>
<dbReference type="Proteomes" id="UP000307380">
    <property type="component" value="Unassembled WGS sequence"/>
</dbReference>
<dbReference type="InterPro" id="IPR038725">
    <property type="entry name" value="YdaG_split_barrel_FMN-bd"/>
</dbReference>
<dbReference type="EMBL" id="SSSN01000002">
    <property type="protein sequence ID" value="THG36081.1"/>
    <property type="molecule type" value="Genomic_DNA"/>
</dbReference>
<proteinExistence type="predicted"/>
<evidence type="ECO:0000313" key="3">
    <source>
        <dbReference type="Proteomes" id="UP000307380"/>
    </source>
</evidence>
<comment type="caution">
    <text evidence="2">The sequence shown here is derived from an EMBL/GenBank/DDBJ whole genome shotgun (WGS) entry which is preliminary data.</text>
</comment>
<dbReference type="SUPFAM" id="SSF50475">
    <property type="entry name" value="FMN-binding split barrel"/>
    <property type="match status" value="1"/>
</dbReference>
<dbReference type="InterPro" id="IPR012349">
    <property type="entry name" value="Split_barrel_FMN-bd"/>
</dbReference>